<dbReference type="RefSeq" id="WP_302041473.1">
    <property type="nucleotide sequence ID" value="NZ_JAUKPO010000034.1"/>
</dbReference>
<evidence type="ECO:0000313" key="3">
    <source>
        <dbReference type="Proteomes" id="UP001168528"/>
    </source>
</evidence>
<protein>
    <submittedName>
        <fullName evidence="2">Sigma factor</fullName>
    </submittedName>
</protein>
<comment type="caution">
    <text evidence="2">The sequence shown here is derived from an EMBL/GenBank/DDBJ whole genome shotgun (WGS) entry which is preliminary data.</text>
</comment>
<dbReference type="InterPro" id="IPR007627">
    <property type="entry name" value="RNA_pol_sigma70_r2"/>
</dbReference>
<evidence type="ECO:0000313" key="2">
    <source>
        <dbReference type="EMBL" id="MDO1450671.1"/>
    </source>
</evidence>
<dbReference type="SUPFAM" id="SSF88946">
    <property type="entry name" value="Sigma2 domain of RNA polymerase sigma factors"/>
    <property type="match status" value="1"/>
</dbReference>
<sequence length="98" mass="11255">MIHACTLPQSSIAEQKMISLLIKKEKEGFDLLYDTYSASLYLISLTITGDETMASQVLENTFIFIWNNIDAYDSSKGRFGIWLVWIVKQEAFKRTNLP</sequence>
<evidence type="ECO:0000259" key="1">
    <source>
        <dbReference type="Pfam" id="PF04542"/>
    </source>
</evidence>
<gene>
    <name evidence="2" type="ORF">Q0590_30640</name>
</gene>
<dbReference type="Proteomes" id="UP001168528">
    <property type="component" value="Unassembled WGS sequence"/>
</dbReference>
<reference evidence="2" key="1">
    <citation type="submission" date="2023-07" db="EMBL/GenBank/DDBJ databases">
        <title>The genome sequence of Rhodocytophaga aerolata KACC 12507.</title>
        <authorList>
            <person name="Zhang X."/>
        </authorList>
    </citation>
    <scope>NUCLEOTIDE SEQUENCE</scope>
    <source>
        <strain evidence="2">KACC 12507</strain>
    </source>
</reference>
<dbReference type="EMBL" id="JAUKPO010000034">
    <property type="protein sequence ID" value="MDO1450671.1"/>
    <property type="molecule type" value="Genomic_DNA"/>
</dbReference>
<keyword evidence="3" id="KW-1185">Reference proteome</keyword>
<dbReference type="Gene3D" id="1.10.1740.10">
    <property type="match status" value="1"/>
</dbReference>
<dbReference type="InterPro" id="IPR013325">
    <property type="entry name" value="RNA_pol_sigma_r2"/>
</dbReference>
<proteinExistence type="predicted"/>
<name>A0ABT8RG43_9BACT</name>
<dbReference type="Pfam" id="PF04542">
    <property type="entry name" value="Sigma70_r2"/>
    <property type="match status" value="1"/>
</dbReference>
<organism evidence="2 3">
    <name type="scientific">Rhodocytophaga aerolata</name>
    <dbReference type="NCBI Taxonomy" id="455078"/>
    <lineage>
        <taxon>Bacteria</taxon>
        <taxon>Pseudomonadati</taxon>
        <taxon>Bacteroidota</taxon>
        <taxon>Cytophagia</taxon>
        <taxon>Cytophagales</taxon>
        <taxon>Rhodocytophagaceae</taxon>
        <taxon>Rhodocytophaga</taxon>
    </lineage>
</organism>
<accession>A0ABT8RG43</accession>
<feature type="domain" description="RNA polymerase sigma-70 region 2" evidence="1">
    <location>
        <begin position="32"/>
        <end position="91"/>
    </location>
</feature>